<dbReference type="Proteomes" id="UP000655225">
    <property type="component" value="Unassembled WGS sequence"/>
</dbReference>
<sequence>MGYCWHRKAEKHEFDSAYGSNDSPVLIDSVLNVIRKEVETSDCLQVFRPAILYEEELNPAWAHFWISTIIE</sequence>
<proteinExistence type="predicted"/>
<gene>
    <name evidence="1" type="ORF">HHK36_003637</name>
</gene>
<accession>A0A834ZTS1</accession>
<name>A0A834ZTS1_TETSI</name>
<dbReference type="EMBL" id="JABCRI010000002">
    <property type="protein sequence ID" value="KAF8411098.1"/>
    <property type="molecule type" value="Genomic_DNA"/>
</dbReference>
<keyword evidence="2" id="KW-1185">Reference proteome</keyword>
<protein>
    <submittedName>
        <fullName evidence="1">Uncharacterized protein</fullName>
    </submittedName>
</protein>
<organism evidence="1 2">
    <name type="scientific">Tetracentron sinense</name>
    <name type="common">Spur-leaf</name>
    <dbReference type="NCBI Taxonomy" id="13715"/>
    <lineage>
        <taxon>Eukaryota</taxon>
        <taxon>Viridiplantae</taxon>
        <taxon>Streptophyta</taxon>
        <taxon>Embryophyta</taxon>
        <taxon>Tracheophyta</taxon>
        <taxon>Spermatophyta</taxon>
        <taxon>Magnoliopsida</taxon>
        <taxon>Trochodendrales</taxon>
        <taxon>Trochodendraceae</taxon>
        <taxon>Tetracentron</taxon>
    </lineage>
</organism>
<evidence type="ECO:0000313" key="1">
    <source>
        <dbReference type="EMBL" id="KAF8411098.1"/>
    </source>
</evidence>
<evidence type="ECO:0000313" key="2">
    <source>
        <dbReference type="Proteomes" id="UP000655225"/>
    </source>
</evidence>
<dbReference type="AlphaFoldDB" id="A0A834ZTS1"/>
<comment type="caution">
    <text evidence="1">The sequence shown here is derived from an EMBL/GenBank/DDBJ whole genome shotgun (WGS) entry which is preliminary data.</text>
</comment>
<reference evidence="1 2" key="1">
    <citation type="submission" date="2020-04" db="EMBL/GenBank/DDBJ databases">
        <title>Plant Genome Project.</title>
        <authorList>
            <person name="Zhang R.-G."/>
        </authorList>
    </citation>
    <scope>NUCLEOTIDE SEQUENCE [LARGE SCALE GENOMIC DNA]</scope>
    <source>
        <strain evidence="1">YNK0</strain>
        <tissue evidence="1">Leaf</tissue>
    </source>
</reference>